<sequence>MASTLSPALEALFRSVPEVYPQVPPGLLPQPLQQGHIHDTWRLGEAFVLQRFNLYVFPNAQAVAANHARLRKRENASPLPFHLALPLPNRDGALFTQFDASRYRITPFFKAPA</sequence>
<dbReference type="RefSeq" id="WP_009054012.1">
    <property type="nucleotide sequence ID" value="NZ_AJYA01000013.1"/>
</dbReference>
<dbReference type="GO" id="GO:0016740">
    <property type="term" value="F:transferase activity"/>
    <property type="evidence" value="ECO:0007669"/>
    <property type="project" value="UniProtKB-KW"/>
</dbReference>
<dbReference type="Proteomes" id="UP000005551">
    <property type="component" value="Unassembled WGS sequence"/>
</dbReference>
<accession>I5C7B3</accession>
<dbReference type="EMBL" id="AJYA01000013">
    <property type="protein sequence ID" value="EIM77715.1"/>
    <property type="molecule type" value="Genomic_DNA"/>
</dbReference>
<dbReference type="OrthoDB" id="526037at2"/>
<keyword evidence="2" id="KW-1185">Reference proteome</keyword>
<evidence type="ECO:0000313" key="1">
    <source>
        <dbReference type="EMBL" id="EIM77715.1"/>
    </source>
</evidence>
<organism evidence="1 2">
    <name type="scientific">Nitritalea halalkaliphila LW7</name>
    <dbReference type="NCBI Taxonomy" id="1189621"/>
    <lineage>
        <taxon>Bacteria</taxon>
        <taxon>Pseudomonadati</taxon>
        <taxon>Bacteroidota</taxon>
        <taxon>Cytophagia</taxon>
        <taxon>Cytophagales</taxon>
        <taxon>Cyclobacteriaceae</taxon>
        <taxon>Nitritalea</taxon>
    </lineage>
</organism>
<comment type="caution">
    <text evidence="1">The sequence shown here is derived from an EMBL/GenBank/DDBJ whole genome shotgun (WGS) entry which is preliminary data.</text>
</comment>
<dbReference type="AlphaFoldDB" id="I5C7B3"/>
<proteinExistence type="predicted"/>
<name>I5C7B3_9BACT</name>
<reference evidence="1 2" key="1">
    <citation type="submission" date="2012-05" db="EMBL/GenBank/DDBJ databases">
        <title>Genome sequence of Nitritalea halalkaliphila LW7.</title>
        <authorList>
            <person name="Jangir P.K."/>
            <person name="Singh A."/>
            <person name="Shivaji S."/>
            <person name="Sharma R."/>
        </authorList>
    </citation>
    <scope>NUCLEOTIDE SEQUENCE [LARGE SCALE GENOMIC DNA]</scope>
    <source>
        <strain evidence="1 2">LW7</strain>
    </source>
</reference>
<protein>
    <submittedName>
        <fullName evidence="1">Aminoglycoside phosphotransferase</fullName>
    </submittedName>
</protein>
<keyword evidence="1" id="KW-0808">Transferase</keyword>
<evidence type="ECO:0000313" key="2">
    <source>
        <dbReference type="Proteomes" id="UP000005551"/>
    </source>
</evidence>
<gene>
    <name evidence="1" type="ORF">A3SI_06049</name>
</gene>